<accession>A0A101M196</accession>
<sequence length="69" mass="8152">MILEMRSYLTSTLFLGKSEGGGVSWERWKRYELAYSMSKWILRRGVSCWGEGDGEVGWELRREKTMRKS</sequence>
<name>A0A101M196_PICGL</name>
<proteinExistence type="predicted"/>
<protein>
    <submittedName>
        <fullName evidence="1">Uncharacterized protein</fullName>
    </submittedName>
</protein>
<dbReference type="AlphaFoldDB" id="A0A101M196"/>
<gene>
    <name evidence="1" type="ORF">ABT39_MTgene4400</name>
</gene>
<organism evidence="1">
    <name type="scientific">Picea glauca</name>
    <name type="common">White spruce</name>
    <name type="synonym">Pinus glauca</name>
    <dbReference type="NCBI Taxonomy" id="3330"/>
    <lineage>
        <taxon>Eukaryota</taxon>
        <taxon>Viridiplantae</taxon>
        <taxon>Streptophyta</taxon>
        <taxon>Embryophyta</taxon>
        <taxon>Tracheophyta</taxon>
        <taxon>Spermatophyta</taxon>
        <taxon>Pinopsida</taxon>
        <taxon>Pinidae</taxon>
        <taxon>Conifers I</taxon>
        <taxon>Pinales</taxon>
        <taxon>Pinaceae</taxon>
        <taxon>Picea</taxon>
    </lineage>
</organism>
<keyword evidence="1" id="KW-0496">Mitochondrion</keyword>
<dbReference type="EMBL" id="LKAM01000004">
    <property type="protein sequence ID" value="KUM49063.1"/>
    <property type="molecule type" value="Genomic_DNA"/>
</dbReference>
<reference evidence="1" key="1">
    <citation type="journal article" date="2015" name="Genome Biol. Evol.">
        <title>Organellar Genomes of White Spruce (Picea glauca): Assembly and Annotation.</title>
        <authorList>
            <person name="Jackman S.D."/>
            <person name="Warren R.L."/>
            <person name="Gibb E.A."/>
            <person name="Vandervalk B.P."/>
            <person name="Mohamadi H."/>
            <person name="Chu J."/>
            <person name="Raymond A."/>
            <person name="Pleasance S."/>
            <person name="Coope R."/>
            <person name="Wildung M.R."/>
            <person name="Ritland C.E."/>
            <person name="Bousquet J."/>
            <person name="Jones S.J."/>
            <person name="Bohlmann J."/>
            <person name="Birol I."/>
        </authorList>
    </citation>
    <scope>NUCLEOTIDE SEQUENCE [LARGE SCALE GENOMIC DNA]</scope>
    <source>
        <tissue evidence="1">Flushing bud</tissue>
    </source>
</reference>
<evidence type="ECO:0000313" key="1">
    <source>
        <dbReference type="EMBL" id="KUM49063.1"/>
    </source>
</evidence>
<geneLocation type="mitochondrion" evidence="1"/>
<comment type="caution">
    <text evidence="1">The sequence shown here is derived from an EMBL/GenBank/DDBJ whole genome shotgun (WGS) entry which is preliminary data.</text>
</comment>